<dbReference type="EMBL" id="SLUB01000016">
    <property type="protein sequence ID" value="THE12479.1"/>
    <property type="molecule type" value="Genomic_DNA"/>
</dbReference>
<evidence type="ECO:0000313" key="3">
    <source>
        <dbReference type="Proteomes" id="UP000306477"/>
    </source>
</evidence>
<accession>A0A4S3PS39</accession>
<keyword evidence="3" id="KW-1185">Reference proteome</keyword>
<keyword evidence="1" id="KW-1133">Transmembrane helix</keyword>
<dbReference type="RefSeq" id="WP_136379625.1">
    <property type="nucleotide sequence ID" value="NZ_SLUB01000016.1"/>
</dbReference>
<organism evidence="2 3">
    <name type="scientific">Bacillus timonensis</name>
    <dbReference type="NCBI Taxonomy" id="1033734"/>
    <lineage>
        <taxon>Bacteria</taxon>
        <taxon>Bacillati</taxon>
        <taxon>Bacillota</taxon>
        <taxon>Bacilli</taxon>
        <taxon>Bacillales</taxon>
        <taxon>Bacillaceae</taxon>
        <taxon>Bacillus</taxon>
    </lineage>
</organism>
<dbReference type="OrthoDB" id="2943673at2"/>
<reference evidence="2 3" key="1">
    <citation type="journal article" date="2019" name="Indoor Air">
        <title>Impacts of indoor surface finishes on bacterial viability.</title>
        <authorList>
            <person name="Hu J."/>
            <person name="Maamar S.B."/>
            <person name="Glawe A.J."/>
            <person name="Gottel N."/>
            <person name="Gilbert J.A."/>
            <person name="Hartmann E.M."/>
        </authorList>
    </citation>
    <scope>NUCLEOTIDE SEQUENCE [LARGE SCALE GENOMIC DNA]</scope>
    <source>
        <strain evidence="2 3">AF060A6</strain>
    </source>
</reference>
<gene>
    <name evidence="2" type="ORF">E1I69_10800</name>
</gene>
<sequence>MTFPASRNAVSPLTVGIDPYDVGWAEEFQDMGGAFLLFLEENENGKLLLPVGGPNGMIEVIDGKVDERDDERRTFFEEFLNENPTKTFEITNVEQNDKLNVPLFLIVAAIVLIFILLYLKKRKSIQ</sequence>
<dbReference type="AlphaFoldDB" id="A0A4S3PS39"/>
<evidence type="ECO:0000256" key="1">
    <source>
        <dbReference type="SAM" id="Phobius"/>
    </source>
</evidence>
<dbReference type="Proteomes" id="UP000306477">
    <property type="component" value="Unassembled WGS sequence"/>
</dbReference>
<keyword evidence="1" id="KW-0812">Transmembrane</keyword>
<evidence type="ECO:0000313" key="2">
    <source>
        <dbReference type="EMBL" id="THE12479.1"/>
    </source>
</evidence>
<comment type="caution">
    <text evidence="2">The sequence shown here is derived from an EMBL/GenBank/DDBJ whole genome shotgun (WGS) entry which is preliminary data.</text>
</comment>
<proteinExistence type="predicted"/>
<keyword evidence="1" id="KW-0472">Membrane</keyword>
<protein>
    <submittedName>
        <fullName evidence="2">Uncharacterized protein</fullName>
    </submittedName>
</protein>
<feature type="transmembrane region" description="Helical" evidence="1">
    <location>
        <begin position="101"/>
        <end position="119"/>
    </location>
</feature>
<name>A0A4S3PS39_9BACI</name>